<protein>
    <recommendedName>
        <fullName evidence="6">Topoisomerase I damage affected protein 11</fullName>
    </recommendedName>
</protein>
<evidence type="ECO:0000313" key="3">
    <source>
        <dbReference type="EMBL" id="KAF6046938.1"/>
    </source>
</evidence>
<proteinExistence type="predicted"/>
<feature type="compositionally biased region" description="Polar residues" evidence="2">
    <location>
        <begin position="320"/>
        <end position="347"/>
    </location>
</feature>
<dbReference type="Proteomes" id="UP000590412">
    <property type="component" value="Unassembled WGS sequence"/>
</dbReference>
<feature type="compositionally biased region" description="Polar residues" evidence="2">
    <location>
        <begin position="90"/>
        <end position="103"/>
    </location>
</feature>
<sequence length="408" mass="46057">MTVETYNEDGYNTKAGPQQRTPSPTNRAGKHNSRSNNPNMPLQFKVRQFSASPNNISDDEQRSNTPNGKVTPRSKGLNVFAVSPLGARNLSQNQYNGSLTPQLQPGRRSSVLSNNTTLPLLSESDDETPSTTSQDKKSPISSCDLELPSDERLLRMSIDEQLRILALKEMAIVQIKDQIQSLNKKLHTQEGELHKLREVVQKSLYQEISGAASNTRTNRQRTNSNPRDQAIETIRAKRRSSSGALQQEPNNEESGKPSKLWSGLTKPLNMLQQFDTMIQNEFEKSLVLDKEKQQQTEQKRQQQQHLQRQRPRDHTRVSHQSRSSEDSIASTVSISSPLQSRAPQSLSEYRGGQDRQSDDMIQSVSASIWSFVNEVKQNVLSSLSEEDLTVSNDFDVDDQSIDFSMYKR</sequence>
<feature type="compositionally biased region" description="Low complexity" evidence="2">
    <location>
        <begin position="214"/>
        <end position="223"/>
    </location>
</feature>
<feature type="region of interest" description="Disordered" evidence="2">
    <location>
        <begin position="1"/>
        <end position="76"/>
    </location>
</feature>
<evidence type="ECO:0008006" key="6">
    <source>
        <dbReference type="Google" id="ProtNLM"/>
    </source>
</evidence>
<evidence type="ECO:0000313" key="4">
    <source>
        <dbReference type="EMBL" id="KAF6046946.1"/>
    </source>
</evidence>
<dbReference type="AlphaFoldDB" id="A0A8X7NGT6"/>
<evidence type="ECO:0000313" key="5">
    <source>
        <dbReference type="Proteomes" id="UP000590412"/>
    </source>
</evidence>
<feature type="region of interest" description="Disordered" evidence="2">
    <location>
        <begin position="210"/>
        <end position="263"/>
    </location>
</feature>
<feature type="compositionally biased region" description="Polar residues" evidence="2">
    <location>
        <begin position="15"/>
        <end position="26"/>
    </location>
</feature>
<feature type="compositionally biased region" description="Basic and acidic residues" evidence="2">
    <location>
        <begin position="289"/>
        <end position="300"/>
    </location>
</feature>
<accession>A0A8X7NGT6</accession>
<feature type="coiled-coil region" evidence="1">
    <location>
        <begin position="165"/>
        <end position="199"/>
    </location>
</feature>
<dbReference type="OrthoDB" id="4036304at2759"/>
<name>A0A8X7NGT6_CANPA</name>
<comment type="caution">
    <text evidence="4">The sequence shown here is derived from an EMBL/GenBank/DDBJ whole genome shotgun (WGS) entry which is preliminary data.</text>
</comment>
<feature type="region of interest" description="Disordered" evidence="2">
    <location>
        <begin position="90"/>
        <end position="144"/>
    </location>
</feature>
<feature type="region of interest" description="Disordered" evidence="2">
    <location>
        <begin position="289"/>
        <end position="358"/>
    </location>
</feature>
<organism evidence="4 5">
    <name type="scientific">Candida parapsilosis</name>
    <name type="common">Yeast</name>
    <dbReference type="NCBI Taxonomy" id="5480"/>
    <lineage>
        <taxon>Eukaryota</taxon>
        <taxon>Fungi</taxon>
        <taxon>Dikarya</taxon>
        <taxon>Ascomycota</taxon>
        <taxon>Saccharomycotina</taxon>
        <taxon>Pichiomycetes</taxon>
        <taxon>Debaryomycetaceae</taxon>
        <taxon>Candida/Lodderomyces clade</taxon>
        <taxon>Candida</taxon>
    </lineage>
</organism>
<dbReference type="EMBL" id="JABWAB010000007">
    <property type="protein sequence ID" value="KAF6046938.1"/>
    <property type="molecule type" value="Genomic_DNA"/>
</dbReference>
<evidence type="ECO:0000256" key="2">
    <source>
        <dbReference type="SAM" id="MobiDB-lite"/>
    </source>
</evidence>
<feature type="compositionally biased region" description="Polar residues" evidence="2">
    <location>
        <begin position="110"/>
        <end position="119"/>
    </location>
</feature>
<reference evidence="4" key="1">
    <citation type="submission" date="2020-03" db="EMBL/GenBank/DDBJ databases">
        <title>FDA dAtabase for Regulatory Grade micrObial Sequences (FDA-ARGOS): Supporting development and validation of Infectious Disease Dx tests.</title>
        <authorList>
            <person name="Campos J."/>
            <person name="Goldberg B."/>
            <person name="Tallon L."/>
            <person name="Sadzewicz L."/>
            <person name="Vavikolanu K."/>
            <person name="Mehta A."/>
            <person name="Aluvathingal J."/>
            <person name="Nadendla S."/>
            <person name="Nandy P."/>
            <person name="Geyer C."/>
            <person name="Yan Y."/>
            <person name="Sichtig H."/>
        </authorList>
    </citation>
    <scope>NUCLEOTIDE SEQUENCE [LARGE SCALE GENOMIC DNA]</scope>
    <source>
        <strain evidence="4">FDAARGOS_652</strain>
    </source>
</reference>
<keyword evidence="1" id="KW-0175">Coiled coil</keyword>
<evidence type="ECO:0000256" key="1">
    <source>
        <dbReference type="SAM" id="Coils"/>
    </source>
</evidence>
<gene>
    <name evidence="3" type="ORF">FOB60_004474</name>
    <name evidence="4" type="ORF">FOB60_004482</name>
</gene>
<dbReference type="EMBL" id="JABWAB010000007">
    <property type="protein sequence ID" value="KAF6046946.1"/>
    <property type="molecule type" value="Genomic_DNA"/>
</dbReference>